<dbReference type="GO" id="GO:0008168">
    <property type="term" value="F:methyltransferase activity"/>
    <property type="evidence" value="ECO:0007669"/>
    <property type="project" value="UniProtKB-KW"/>
</dbReference>
<evidence type="ECO:0000256" key="1">
    <source>
        <dbReference type="ARBA" id="ARBA00022603"/>
    </source>
</evidence>
<dbReference type="GO" id="GO:0003676">
    <property type="term" value="F:nucleic acid binding"/>
    <property type="evidence" value="ECO:0007669"/>
    <property type="project" value="InterPro"/>
</dbReference>
<dbReference type="eggNOG" id="COG0742">
    <property type="taxonomic scope" value="Bacteria"/>
</dbReference>
<dbReference type="InterPro" id="IPR029063">
    <property type="entry name" value="SAM-dependent_MTases_sf"/>
</dbReference>
<protein>
    <recommendedName>
        <fullName evidence="5">Methyltransferase</fullName>
    </recommendedName>
</protein>
<sequence length="190" mass="21169">MYLPFPSGSPECTIEKTDRAHGGRSSVFWYPGLKGLRPTTGKVVQALFNILGQDLGGSRFLDLFAGTGKVGLEAHQRGALVVAVESDRRRSTLLSRMAPPEGFQVRPLDVRRALPMMVQAGETYDVVFADPPYHLGWVKQFLELWEVSSSLLAPGGCMILEHSKRESIPSSWEKPYETRVYGETLLTLFR</sequence>
<dbReference type="EMBL" id="CM001022">
    <property type="protein sequence ID" value="EFQ23650.1"/>
    <property type="molecule type" value="Genomic_DNA"/>
</dbReference>
<keyword evidence="2" id="KW-0808">Transferase</keyword>
<dbReference type="OrthoDB" id="9803017at2"/>
<keyword evidence="4" id="KW-1185">Reference proteome</keyword>
<dbReference type="InterPro" id="IPR002052">
    <property type="entry name" value="DNA_methylase_N6_adenine_CS"/>
</dbReference>
<dbReference type="PROSITE" id="PS00092">
    <property type="entry name" value="N6_MTASE"/>
    <property type="match status" value="1"/>
</dbReference>
<dbReference type="PANTHER" id="PTHR43542:SF1">
    <property type="entry name" value="METHYLTRANSFERASE"/>
    <property type="match status" value="1"/>
</dbReference>
<organism evidence="3 4">
    <name type="scientific">Aminomonas paucivorans DSM 12260</name>
    <dbReference type="NCBI Taxonomy" id="584708"/>
    <lineage>
        <taxon>Bacteria</taxon>
        <taxon>Thermotogati</taxon>
        <taxon>Synergistota</taxon>
        <taxon>Synergistia</taxon>
        <taxon>Synergistales</taxon>
        <taxon>Synergistaceae</taxon>
        <taxon>Aminomonas</taxon>
    </lineage>
</organism>
<name>E3CYB7_9BACT</name>
<dbReference type="STRING" id="584708.Apau_1224"/>
<dbReference type="Proteomes" id="UP000005096">
    <property type="component" value="Chromosome"/>
</dbReference>
<evidence type="ECO:0008006" key="5">
    <source>
        <dbReference type="Google" id="ProtNLM"/>
    </source>
</evidence>
<evidence type="ECO:0000313" key="4">
    <source>
        <dbReference type="Proteomes" id="UP000005096"/>
    </source>
</evidence>
<proteinExistence type="predicted"/>
<reference evidence="3 4" key="1">
    <citation type="journal article" date="2010" name="Stand. Genomic Sci.">
        <title>Non-contiguous finished genome sequence of Aminomonas paucivorans type strain (GLU-3).</title>
        <authorList>
            <person name="Pitluck S."/>
            <person name="Yasawong M."/>
            <person name="Held B."/>
            <person name="Lapidus A."/>
            <person name="Nolan M."/>
            <person name="Copeland A."/>
            <person name="Lucas S."/>
            <person name="Del Rio T.G."/>
            <person name="Tice H."/>
            <person name="Cheng J.F."/>
            <person name="Chertkov O."/>
            <person name="Goodwin L."/>
            <person name="Tapia R."/>
            <person name="Han C."/>
            <person name="Liolios K."/>
            <person name="Ivanova N."/>
            <person name="Mavromatis K."/>
            <person name="Ovchinnikova G."/>
            <person name="Pati A."/>
            <person name="Chen A."/>
            <person name="Palaniappan K."/>
            <person name="Land M."/>
            <person name="Hauser L."/>
            <person name="Chang Y.J."/>
            <person name="Jeffries C.D."/>
            <person name="Pukall R."/>
            <person name="Spring S."/>
            <person name="Rohde M."/>
            <person name="Sikorski J."/>
            <person name="Goker M."/>
            <person name="Woyke T."/>
            <person name="Bristow J."/>
            <person name="Eisen J.A."/>
            <person name="Markowitz V."/>
            <person name="Hugenholtz P."/>
            <person name="Kyrpides N.C."/>
            <person name="Klenk H.P."/>
        </authorList>
    </citation>
    <scope>NUCLEOTIDE SEQUENCE [LARGE SCALE GENOMIC DNA]</scope>
    <source>
        <strain evidence="3 4">DSM 12260</strain>
    </source>
</reference>
<dbReference type="PaxDb" id="584708-Apau_1224"/>
<dbReference type="Pfam" id="PF03602">
    <property type="entry name" value="Cons_hypoth95"/>
    <property type="match status" value="1"/>
</dbReference>
<dbReference type="PANTHER" id="PTHR43542">
    <property type="entry name" value="METHYLTRANSFERASE"/>
    <property type="match status" value="1"/>
</dbReference>
<keyword evidence="1" id="KW-0489">Methyltransferase</keyword>
<evidence type="ECO:0000256" key="2">
    <source>
        <dbReference type="ARBA" id="ARBA00022679"/>
    </source>
</evidence>
<dbReference type="PIRSF" id="PIRSF004553">
    <property type="entry name" value="CHP00095"/>
    <property type="match status" value="1"/>
</dbReference>
<dbReference type="Gene3D" id="3.40.50.150">
    <property type="entry name" value="Vaccinia Virus protein VP39"/>
    <property type="match status" value="1"/>
</dbReference>
<evidence type="ECO:0000313" key="3">
    <source>
        <dbReference type="EMBL" id="EFQ23650.1"/>
    </source>
</evidence>
<accession>E3CYB7</accession>
<dbReference type="InterPro" id="IPR004398">
    <property type="entry name" value="RNA_MeTrfase_RsmD"/>
</dbReference>
<gene>
    <name evidence="3" type="ORF">Apau_1224</name>
</gene>
<dbReference type="HOGENOM" id="CLU_075826_0_2_0"/>
<dbReference type="AlphaFoldDB" id="E3CYB7"/>
<dbReference type="SUPFAM" id="SSF53335">
    <property type="entry name" value="S-adenosyl-L-methionine-dependent methyltransferases"/>
    <property type="match status" value="1"/>
</dbReference>
<dbReference type="CDD" id="cd02440">
    <property type="entry name" value="AdoMet_MTases"/>
    <property type="match status" value="1"/>
</dbReference>
<dbReference type="GO" id="GO:0031167">
    <property type="term" value="P:rRNA methylation"/>
    <property type="evidence" value="ECO:0007669"/>
    <property type="project" value="InterPro"/>
</dbReference>